<dbReference type="PANTHER" id="PTHR10460">
    <property type="entry name" value="ABL INTERACTOR FAMILY MEMBER"/>
    <property type="match status" value="1"/>
</dbReference>
<dbReference type="InterPro" id="IPR028457">
    <property type="entry name" value="ABI"/>
</dbReference>
<evidence type="ECO:0000256" key="2">
    <source>
        <dbReference type="ARBA" id="ARBA00025223"/>
    </source>
</evidence>
<dbReference type="Proteomes" id="UP000712600">
    <property type="component" value="Unassembled WGS sequence"/>
</dbReference>
<gene>
    <name evidence="4" type="ORF">F2Q69_00056420</name>
</gene>
<sequence length="167" mass="19370">MSAAATMHMPREGSNYDEISMQQSLLFSDSLKDLKNLRTQLYSAAEYFELSYTNDGDTHSAVEVHTQSSSPATHYGLTHKQEKVPDLNRTRTVDVTQVAEEDEDIRGRERRMRQVKEKENERGPAVALNGTRRPPENGEKRRKTLFREERGERIFFLIKRENPIIQM</sequence>
<name>A0A8S9MZH4_BRACR</name>
<comment type="similarity">
    <text evidence="1">Belongs to the ABI family.</text>
</comment>
<protein>
    <submittedName>
        <fullName evidence="4">Uncharacterized protein</fullName>
    </submittedName>
</protein>
<feature type="region of interest" description="Disordered" evidence="3">
    <location>
        <begin position="112"/>
        <end position="144"/>
    </location>
</feature>
<proteinExistence type="inferred from homology"/>
<feature type="region of interest" description="Disordered" evidence="3">
    <location>
        <begin position="66"/>
        <end position="87"/>
    </location>
</feature>
<dbReference type="EMBL" id="QGKX02002183">
    <property type="protein sequence ID" value="KAF3488546.1"/>
    <property type="molecule type" value="Genomic_DNA"/>
</dbReference>
<evidence type="ECO:0000256" key="1">
    <source>
        <dbReference type="ARBA" id="ARBA00010020"/>
    </source>
</evidence>
<reference evidence="4" key="1">
    <citation type="submission" date="2019-12" db="EMBL/GenBank/DDBJ databases">
        <title>Genome sequencing and annotation of Brassica cretica.</title>
        <authorList>
            <person name="Studholme D.J."/>
            <person name="Sarris P."/>
        </authorList>
    </citation>
    <scope>NUCLEOTIDE SEQUENCE</scope>
    <source>
        <strain evidence="4">PFS-109/04</strain>
        <tissue evidence="4">Leaf</tissue>
    </source>
</reference>
<accession>A0A8S9MZH4</accession>
<dbReference type="Gene3D" id="6.10.140.1620">
    <property type="match status" value="1"/>
</dbReference>
<evidence type="ECO:0000313" key="4">
    <source>
        <dbReference type="EMBL" id="KAF3488546.1"/>
    </source>
</evidence>
<organism evidence="4 5">
    <name type="scientific">Brassica cretica</name>
    <name type="common">Mustard</name>
    <dbReference type="NCBI Taxonomy" id="69181"/>
    <lineage>
        <taxon>Eukaryota</taxon>
        <taxon>Viridiplantae</taxon>
        <taxon>Streptophyta</taxon>
        <taxon>Embryophyta</taxon>
        <taxon>Tracheophyta</taxon>
        <taxon>Spermatophyta</taxon>
        <taxon>Magnoliopsida</taxon>
        <taxon>eudicotyledons</taxon>
        <taxon>Gunneridae</taxon>
        <taxon>Pentapetalae</taxon>
        <taxon>rosids</taxon>
        <taxon>malvids</taxon>
        <taxon>Brassicales</taxon>
        <taxon>Brassicaceae</taxon>
        <taxon>Brassiceae</taxon>
        <taxon>Brassica</taxon>
    </lineage>
</organism>
<dbReference type="AlphaFoldDB" id="A0A8S9MZH4"/>
<evidence type="ECO:0000313" key="5">
    <source>
        <dbReference type="Proteomes" id="UP000712600"/>
    </source>
</evidence>
<dbReference type="PANTHER" id="PTHR10460:SF10">
    <property type="entry name" value="PROTEIN ABIL3"/>
    <property type="match status" value="1"/>
</dbReference>
<feature type="compositionally biased region" description="Basic and acidic residues" evidence="3">
    <location>
        <begin position="133"/>
        <end position="144"/>
    </location>
</feature>
<evidence type="ECO:0000256" key="3">
    <source>
        <dbReference type="SAM" id="MobiDB-lite"/>
    </source>
</evidence>
<feature type="compositionally biased region" description="Basic and acidic residues" evidence="3">
    <location>
        <begin position="112"/>
        <end position="122"/>
    </location>
</feature>
<comment type="function">
    <text evidence="2">Involved in regulation of actin and microtubule organization. Part of a WAVE complex that activates the Arp2/3 complex.</text>
</comment>
<comment type="caution">
    <text evidence="4">The sequence shown here is derived from an EMBL/GenBank/DDBJ whole genome shotgun (WGS) entry which is preliminary data.</text>
</comment>